<keyword evidence="4" id="KW-1185">Reference proteome</keyword>
<sequence>MRGGLERWKRGVASQGVRQALAYAFDGSCDSRLRTPAGVEASAGYSDADAGTVTRFVVDGGVISLDLLDEVQLRQWVDGRDPQTGELRGRNLSSPDADLLLDGTINAPKSYSIAALINADLADEFEALQDRLRDRIVLLWQAELNARRGAGGCFREALKRVEVVELRHARSRALDPHMHRHLWLNVKVLGEDGKWSNVDSRVAMKLHTVVNAEGELAARTDPGWIAALARHGYTLNEDGEIAEFAHVVRPLSRRSNQIERNRAVLLAQWYEANPGGEPSPDVMHQIDRRAWATGRPNKPGLIDEAGWEEMIRAELAAIDPHISAPRARAWRSGRSLNGVDRQVLAARAVVDADGRSTACGGRFSQFDLRAGAIRAVAGSGVVATREELQPLIDEVVLRALFLTEDLLPEVPDRPDHVKGYMASTTARMKVQLAARFDALSRKGTPASAGLVRAVGREILDPGVEMADRQVDAAAAIAGSDRLVSVTGPAGAGKTTMLRVAKTTLALEGRRIIVVAPTKKAASVAGREIGARASSLHALLADHGWRWGRDDAGAEVWHRLVQGETDEWTGEAYAGPRSFPLLPADRIVVDEAGMVDLHTGNALAELAELTGAGIAMVGDPLQAMPVGHRGAMAIMTRRSTATVELTAIHRFFDPSYADLTLRMREPRTREEALAAASELDARGQIRRVANHTEARDAMVDAYFQFAGRHSRVALVTSTNEEADAINDAIQQRRLDRGELGLTRIALGRQEQRLLEGDVVQTRLNDQQSGVENRAIWTVHRISAAGIDLVSVNNTGESSRVTHAYAADHLHLAYASTVHGIQGETTQASIVGPGVDAAGLYVGMTRGRFHNEAIAVASTDEAARAAVADAMRRGQPELSVEDSERAARAELDRAARPALPLWNDRVRRPLGRVVDIQQLATALQREASQAARQLARIDEWMGSTEGILLAADARIAGELTKARDGNAADGRRAEKVATLRARYVARHSEHFAFQRTLADLVEARDIADAEVLTRRLLTADAIASERSQREKSREASAHANSGEQIGIGR</sequence>
<name>A0ABP4RTM0_9MICO</name>
<dbReference type="Gene3D" id="2.30.30.940">
    <property type="match status" value="1"/>
</dbReference>
<feature type="domain" description="TrwC relaxase" evidence="2">
    <location>
        <begin position="68"/>
        <end position="317"/>
    </location>
</feature>
<gene>
    <name evidence="3" type="ORF">GCM10009807_01500</name>
</gene>
<dbReference type="Pfam" id="PF08751">
    <property type="entry name" value="TrwC"/>
    <property type="match status" value="1"/>
</dbReference>
<protein>
    <recommendedName>
        <fullName evidence="2">TrwC relaxase domain-containing protein</fullName>
    </recommendedName>
</protein>
<evidence type="ECO:0000256" key="1">
    <source>
        <dbReference type="SAM" id="MobiDB-lite"/>
    </source>
</evidence>
<dbReference type="Pfam" id="PF13604">
    <property type="entry name" value="AAA_30"/>
    <property type="match status" value="1"/>
</dbReference>
<dbReference type="Gene3D" id="3.40.50.300">
    <property type="entry name" value="P-loop containing nucleotide triphosphate hydrolases"/>
    <property type="match status" value="2"/>
</dbReference>
<comment type="caution">
    <text evidence="3">The sequence shown here is derived from an EMBL/GenBank/DDBJ whole genome shotgun (WGS) entry which is preliminary data.</text>
</comment>
<dbReference type="EMBL" id="BAAAPK010000001">
    <property type="protein sequence ID" value="GAA1661531.1"/>
    <property type="molecule type" value="Genomic_DNA"/>
</dbReference>
<reference evidence="4" key="1">
    <citation type="journal article" date="2019" name="Int. J. Syst. Evol. Microbiol.">
        <title>The Global Catalogue of Microorganisms (GCM) 10K type strain sequencing project: providing services to taxonomists for standard genome sequencing and annotation.</title>
        <authorList>
            <consortium name="The Broad Institute Genomics Platform"/>
            <consortium name="The Broad Institute Genome Sequencing Center for Infectious Disease"/>
            <person name="Wu L."/>
            <person name="Ma J."/>
        </authorList>
    </citation>
    <scope>NUCLEOTIDE SEQUENCE [LARGE SCALE GENOMIC DNA]</scope>
    <source>
        <strain evidence="4">JCM 15575</strain>
    </source>
</reference>
<proteinExistence type="predicted"/>
<feature type="compositionally biased region" description="Basic and acidic residues" evidence="1">
    <location>
        <begin position="1024"/>
        <end position="1034"/>
    </location>
</feature>
<dbReference type="Proteomes" id="UP001500596">
    <property type="component" value="Unassembled WGS sequence"/>
</dbReference>
<evidence type="ECO:0000313" key="3">
    <source>
        <dbReference type="EMBL" id="GAA1661531.1"/>
    </source>
</evidence>
<evidence type="ECO:0000259" key="2">
    <source>
        <dbReference type="Pfam" id="PF08751"/>
    </source>
</evidence>
<dbReference type="InterPro" id="IPR027417">
    <property type="entry name" value="P-loop_NTPase"/>
</dbReference>
<organism evidence="3 4">
    <name type="scientific">Microbacterium lacus</name>
    <dbReference type="NCBI Taxonomy" id="415217"/>
    <lineage>
        <taxon>Bacteria</taxon>
        <taxon>Bacillati</taxon>
        <taxon>Actinomycetota</taxon>
        <taxon>Actinomycetes</taxon>
        <taxon>Micrococcales</taxon>
        <taxon>Microbacteriaceae</taxon>
        <taxon>Microbacterium</taxon>
    </lineage>
</organism>
<dbReference type="SUPFAM" id="SSF52540">
    <property type="entry name" value="P-loop containing nucleoside triphosphate hydrolases"/>
    <property type="match status" value="1"/>
</dbReference>
<accession>A0ABP4RTM0</accession>
<evidence type="ECO:0000313" key="4">
    <source>
        <dbReference type="Proteomes" id="UP001500596"/>
    </source>
</evidence>
<dbReference type="InterPro" id="IPR014862">
    <property type="entry name" value="TrwC"/>
</dbReference>
<dbReference type="SUPFAM" id="SSF55464">
    <property type="entry name" value="Origin of replication-binding domain, RBD-like"/>
    <property type="match status" value="1"/>
</dbReference>
<feature type="region of interest" description="Disordered" evidence="1">
    <location>
        <begin position="1022"/>
        <end position="1047"/>
    </location>
</feature>